<comment type="caution">
    <text evidence="1">The sequence shown here is derived from an EMBL/GenBank/DDBJ whole genome shotgun (WGS) entry which is preliminary data.</text>
</comment>
<gene>
    <name evidence="1" type="ORF">JCM17844_28270</name>
</gene>
<organism evidence="1 2">
    <name type="scientific">Iodidimonas gelatinilytica</name>
    <dbReference type="NCBI Taxonomy" id="1236966"/>
    <lineage>
        <taxon>Bacteria</taxon>
        <taxon>Pseudomonadati</taxon>
        <taxon>Pseudomonadota</taxon>
        <taxon>Alphaproteobacteria</taxon>
        <taxon>Iodidimonadales</taxon>
        <taxon>Iodidimonadaceae</taxon>
        <taxon>Iodidimonas</taxon>
    </lineage>
</organism>
<sequence length="84" mass="8568">MLSLYAITTPQGMSTYYDSDGYYAKGDPDAQSASQWHGKGAAAANLEGFVTPEASSMCLTATPPTAAASGAWSTANGNTAPGWT</sequence>
<reference evidence="1 2" key="1">
    <citation type="submission" date="2019-09" db="EMBL/GenBank/DDBJ databases">
        <title>NBRP : Genome information of microbial organism related human and environment.</title>
        <authorList>
            <person name="Hattori M."/>
            <person name="Oshima K."/>
            <person name="Inaba H."/>
            <person name="Suda W."/>
            <person name="Sakamoto M."/>
            <person name="Iino T."/>
            <person name="Kitahara M."/>
            <person name="Oshida Y."/>
            <person name="Iida T."/>
            <person name="Kudo T."/>
            <person name="Itoh T."/>
            <person name="Ohkuma M."/>
        </authorList>
    </citation>
    <scope>NUCLEOTIDE SEQUENCE [LARGE SCALE GENOMIC DNA]</scope>
    <source>
        <strain evidence="1 2">Hi-2</strain>
    </source>
</reference>
<evidence type="ECO:0000313" key="2">
    <source>
        <dbReference type="Proteomes" id="UP000322084"/>
    </source>
</evidence>
<dbReference type="EMBL" id="BKCL01000014">
    <property type="protein sequence ID" value="GEQ99190.1"/>
    <property type="molecule type" value="Genomic_DNA"/>
</dbReference>
<proteinExistence type="predicted"/>
<evidence type="ECO:0000313" key="1">
    <source>
        <dbReference type="EMBL" id="GEQ99190.1"/>
    </source>
</evidence>
<dbReference type="AlphaFoldDB" id="A0A5A7MTF9"/>
<dbReference type="SUPFAM" id="SSF55464">
    <property type="entry name" value="Origin of replication-binding domain, RBD-like"/>
    <property type="match status" value="1"/>
</dbReference>
<dbReference type="Proteomes" id="UP000322084">
    <property type="component" value="Unassembled WGS sequence"/>
</dbReference>
<protein>
    <submittedName>
        <fullName evidence="1">Uncharacterized protein</fullName>
    </submittedName>
</protein>
<accession>A0A5A7MTF9</accession>
<name>A0A5A7MTF9_9PROT</name>